<comment type="caution">
    <text evidence="5">The sequence shown here is derived from an EMBL/GenBank/DDBJ whole genome shotgun (WGS) entry which is preliminary data.</text>
</comment>
<evidence type="ECO:0000256" key="1">
    <source>
        <dbReference type="SAM" id="Phobius"/>
    </source>
</evidence>
<dbReference type="Pfam" id="PF00990">
    <property type="entry name" value="GGDEF"/>
    <property type="match status" value="1"/>
</dbReference>
<evidence type="ECO:0000313" key="5">
    <source>
        <dbReference type="EMBL" id="GLP96207.1"/>
    </source>
</evidence>
<feature type="transmembrane region" description="Helical" evidence="1">
    <location>
        <begin position="6"/>
        <end position="27"/>
    </location>
</feature>
<dbReference type="InterPro" id="IPR032244">
    <property type="entry name" value="LapD_MoxY_N"/>
</dbReference>
<gene>
    <name evidence="5" type="ORF">GCM10007895_15130</name>
</gene>
<dbReference type="Pfam" id="PF00672">
    <property type="entry name" value="HAMP"/>
    <property type="match status" value="1"/>
</dbReference>
<keyword evidence="1" id="KW-1133">Transmembrane helix</keyword>
<dbReference type="Gene3D" id="3.30.70.270">
    <property type="match status" value="1"/>
</dbReference>
<feature type="domain" description="GGDEF" evidence="4">
    <location>
        <begin position="264"/>
        <end position="396"/>
    </location>
</feature>
<dbReference type="PROSITE" id="PS50887">
    <property type="entry name" value="GGDEF"/>
    <property type="match status" value="1"/>
</dbReference>
<dbReference type="AlphaFoldDB" id="A0AA37W1G8"/>
<dbReference type="GO" id="GO:0016020">
    <property type="term" value="C:membrane"/>
    <property type="evidence" value="ECO:0007669"/>
    <property type="project" value="InterPro"/>
</dbReference>
<protein>
    <submittedName>
        <fullName evidence="5">GGDEF domain-containing protein</fullName>
    </submittedName>
</protein>
<evidence type="ECO:0000259" key="3">
    <source>
        <dbReference type="PROSITE" id="PS50885"/>
    </source>
</evidence>
<dbReference type="PROSITE" id="PS50885">
    <property type="entry name" value="HAMP"/>
    <property type="match status" value="1"/>
</dbReference>
<dbReference type="EMBL" id="BSNC01000004">
    <property type="protein sequence ID" value="GLP96207.1"/>
    <property type="molecule type" value="Genomic_DNA"/>
</dbReference>
<dbReference type="SMART" id="SM00304">
    <property type="entry name" value="HAMP"/>
    <property type="match status" value="1"/>
</dbReference>
<dbReference type="PANTHER" id="PTHR33121:SF79">
    <property type="entry name" value="CYCLIC DI-GMP PHOSPHODIESTERASE PDED-RELATED"/>
    <property type="match status" value="1"/>
</dbReference>
<accession>A0AA37W1G8</accession>
<dbReference type="GO" id="GO:0071111">
    <property type="term" value="F:cyclic-guanylate-specific phosphodiesterase activity"/>
    <property type="evidence" value="ECO:0007669"/>
    <property type="project" value="InterPro"/>
</dbReference>
<dbReference type="InterPro" id="IPR035919">
    <property type="entry name" value="EAL_sf"/>
</dbReference>
<dbReference type="Gene3D" id="6.10.340.10">
    <property type="match status" value="1"/>
</dbReference>
<evidence type="ECO:0000313" key="6">
    <source>
        <dbReference type="Proteomes" id="UP001161422"/>
    </source>
</evidence>
<dbReference type="SMART" id="SM00052">
    <property type="entry name" value="EAL"/>
    <property type="match status" value="1"/>
</dbReference>
<dbReference type="Pfam" id="PF16448">
    <property type="entry name" value="LapD_MoxY_N"/>
    <property type="match status" value="1"/>
</dbReference>
<dbReference type="InterPro" id="IPR003660">
    <property type="entry name" value="HAMP_dom"/>
</dbReference>
<dbReference type="InterPro" id="IPR001633">
    <property type="entry name" value="EAL_dom"/>
</dbReference>
<organism evidence="5 6">
    <name type="scientific">Paraferrimonas sedimenticola</name>
    <dbReference type="NCBI Taxonomy" id="375674"/>
    <lineage>
        <taxon>Bacteria</taxon>
        <taxon>Pseudomonadati</taxon>
        <taxon>Pseudomonadota</taxon>
        <taxon>Gammaproteobacteria</taxon>
        <taxon>Alteromonadales</taxon>
        <taxon>Ferrimonadaceae</taxon>
        <taxon>Paraferrimonas</taxon>
    </lineage>
</organism>
<keyword evidence="1" id="KW-0812">Transmembrane</keyword>
<dbReference type="CDD" id="cd06225">
    <property type="entry name" value="HAMP"/>
    <property type="match status" value="1"/>
</dbReference>
<dbReference type="SUPFAM" id="SSF55073">
    <property type="entry name" value="Nucleotide cyclase"/>
    <property type="match status" value="1"/>
</dbReference>
<evidence type="ECO:0000259" key="4">
    <source>
        <dbReference type="PROSITE" id="PS50887"/>
    </source>
</evidence>
<dbReference type="Gene3D" id="3.20.20.450">
    <property type="entry name" value="EAL domain"/>
    <property type="match status" value="1"/>
</dbReference>
<dbReference type="SMART" id="SM00267">
    <property type="entry name" value="GGDEF"/>
    <property type="match status" value="1"/>
</dbReference>
<reference evidence="5" key="2">
    <citation type="submission" date="2023-01" db="EMBL/GenBank/DDBJ databases">
        <title>Draft genome sequence of Paraferrimonas sedimenticola strain NBRC 101628.</title>
        <authorList>
            <person name="Sun Q."/>
            <person name="Mori K."/>
        </authorList>
    </citation>
    <scope>NUCLEOTIDE SEQUENCE</scope>
    <source>
        <strain evidence="5">NBRC 101628</strain>
    </source>
</reference>
<dbReference type="InterPro" id="IPR000160">
    <property type="entry name" value="GGDEF_dom"/>
</dbReference>
<name>A0AA37W1G8_9GAMM</name>
<dbReference type="Proteomes" id="UP001161422">
    <property type="component" value="Unassembled WGS sequence"/>
</dbReference>
<keyword evidence="1" id="KW-0472">Membrane</keyword>
<dbReference type="CDD" id="cd01948">
    <property type="entry name" value="EAL"/>
    <property type="match status" value="1"/>
</dbReference>
<dbReference type="GO" id="GO:0007165">
    <property type="term" value="P:signal transduction"/>
    <property type="evidence" value="ECO:0007669"/>
    <property type="project" value="InterPro"/>
</dbReference>
<dbReference type="PANTHER" id="PTHR33121">
    <property type="entry name" value="CYCLIC DI-GMP PHOSPHODIESTERASE PDEF"/>
    <property type="match status" value="1"/>
</dbReference>
<feature type="transmembrane region" description="Helical" evidence="1">
    <location>
        <begin position="153"/>
        <end position="175"/>
    </location>
</feature>
<dbReference type="SUPFAM" id="SSF141868">
    <property type="entry name" value="EAL domain-like"/>
    <property type="match status" value="1"/>
</dbReference>
<reference evidence="5" key="1">
    <citation type="journal article" date="2014" name="Int. J. Syst. Evol. Microbiol.">
        <title>Complete genome sequence of Corynebacterium casei LMG S-19264T (=DSM 44701T), isolated from a smear-ripened cheese.</title>
        <authorList>
            <consortium name="US DOE Joint Genome Institute (JGI-PGF)"/>
            <person name="Walter F."/>
            <person name="Albersmeier A."/>
            <person name="Kalinowski J."/>
            <person name="Ruckert C."/>
        </authorList>
    </citation>
    <scope>NUCLEOTIDE SEQUENCE</scope>
    <source>
        <strain evidence="5">NBRC 101628</strain>
    </source>
</reference>
<proteinExistence type="predicted"/>
<evidence type="ECO:0000259" key="2">
    <source>
        <dbReference type="PROSITE" id="PS50883"/>
    </source>
</evidence>
<feature type="domain" description="HAMP" evidence="3">
    <location>
        <begin position="172"/>
        <end position="224"/>
    </location>
</feature>
<dbReference type="InterPro" id="IPR050706">
    <property type="entry name" value="Cyclic-di-GMP_PDE-like"/>
</dbReference>
<feature type="domain" description="EAL" evidence="2">
    <location>
        <begin position="406"/>
        <end position="647"/>
    </location>
</feature>
<dbReference type="InterPro" id="IPR043128">
    <property type="entry name" value="Rev_trsase/Diguanyl_cyclase"/>
</dbReference>
<keyword evidence="6" id="KW-1185">Reference proteome</keyword>
<dbReference type="Pfam" id="PF00563">
    <property type="entry name" value="EAL"/>
    <property type="match status" value="1"/>
</dbReference>
<dbReference type="InterPro" id="IPR029787">
    <property type="entry name" value="Nucleotide_cyclase"/>
</dbReference>
<sequence>MSLQRQLLALVWIIGLMCFGLMLFVNLSTMQGKLNEQQQQTVAQVEQMTRLSLEAQSQRQLTQTLPRLLEQALKNPTLHSITVTLFSPQSTLIERNAQARSRAPHWFTKAFPVEQNTLEETVFFSDGGQANLRLVSSEFYVQDQLWILFKRLVLIYLLAVVMIGAVASMVVGKLIRPLAAIEKQAKAIERKDFTVRSPVPKTRELGRAVSALNHMSDIIYKRFKDNARQLQSLKTQIQQDPETGVFSRRFTLQQIEGRIAEGRQQYALIVLRLTHASQVRRSYGFPIWSEMVKASISILESSFKAFQPTLGRISEHEFAVLIPAVLPADIHQQIRACNQQMKQLHGKGIAPTPEVCTIAGCVIQPQDNASTLLTRIDNMLRQTESEGMNGYIWRANVEPSGMMRTGQEWVALLKDRIRRKALVIERQTLVNSVGGNPIHYEVYARLNDEVDQQMSAGNFLPVIEQFNLGAELDLAVLETALAQDFDAPVSINVSLASIHDTMFVSRLAGLSSEQRKKVVIEIPETHYQREPKAVQAFVKILRSLGIEFGMDNLGNAKIKLDYIAKLRPNYVKLSPALCQAKDQESLHMVTIICNTVHNLEIPVYATVVESQQQLLQLHETGIDGFLGYINNPGNQMKTPSQPQAQPLAD</sequence>
<dbReference type="RefSeq" id="WP_095505350.1">
    <property type="nucleotide sequence ID" value="NZ_BSNC01000004.1"/>
</dbReference>
<dbReference type="PROSITE" id="PS50883">
    <property type="entry name" value="EAL"/>
    <property type="match status" value="1"/>
</dbReference>